<protein>
    <submittedName>
        <fullName evidence="2">Unplaced genomic scaffold PAXINscaffold_72, whole genome shotgun sequence</fullName>
    </submittedName>
</protein>
<dbReference type="HOGENOM" id="CLU_1907329_0_0_1"/>
<name>A0A0C9TSN4_PAXIN</name>
<organism evidence="2 3">
    <name type="scientific">Paxillus involutus ATCC 200175</name>
    <dbReference type="NCBI Taxonomy" id="664439"/>
    <lineage>
        <taxon>Eukaryota</taxon>
        <taxon>Fungi</taxon>
        <taxon>Dikarya</taxon>
        <taxon>Basidiomycota</taxon>
        <taxon>Agaricomycotina</taxon>
        <taxon>Agaricomycetes</taxon>
        <taxon>Agaricomycetidae</taxon>
        <taxon>Boletales</taxon>
        <taxon>Paxilineae</taxon>
        <taxon>Paxillaceae</taxon>
        <taxon>Paxillus</taxon>
    </lineage>
</organism>
<keyword evidence="3" id="KW-1185">Reference proteome</keyword>
<sequence length="133" mass="14551">MQNDCQACKAFQTAYQNNPEEFDGEEREELFSDVNLEEGTMFTGCNMTTKLSSHKKPVLVFSASKVPASTSSCIGVHTMQGDEDVFIDNTIDQDPQPGAASSTQAGMKRSRSDSEKDAPMMPKMQKIDDGTAQ</sequence>
<evidence type="ECO:0000313" key="2">
    <source>
        <dbReference type="EMBL" id="KIJ10867.1"/>
    </source>
</evidence>
<evidence type="ECO:0000313" key="3">
    <source>
        <dbReference type="Proteomes" id="UP000053647"/>
    </source>
</evidence>
<reference evidence="2 3" key="1">
    <citation type="submission" date="2014-06" db="EMBL/GenBank/DDBJ databases">
        <authorList>
            <consortium name="DOE Joint Genome Institute"/>
            <person name="Kuo A."/>
            <person name="Kohler A."/>
            <person name="Nagy L.G."/>
            <person name="Floudas D."/>
            <person name="Copeland A."/>
            <person name="Barry K.W."/>
            <person name="Cichocki N."/>
            <person name="Veneault-Fourrey C."/>
            <person name="LaButti K."/>
            <person name="Lindquist E.A."/>
            <person name="Lipzen A."/>
            <person name="Lundell T."/>
            <person name="Morin E."/>
            <person name="Murat C."/>
            <person name="Sun H."/>
            <person name="Tunlid A."/>
            <person name="Henrissat B."/>
            <person name="Grigoriev I.V."/>
            <person name="Hibbett D.S."/>
            <person name="Martin F."/>
            <person name="Nordberg H.P."/>
            <person name="Cantor M.N."/>
            <person name="Hua S.X."/>
        </authorList>
    </citation>
    <scope>NUCLEOTIDE SEQUENCE [LARGE SCALE GENOMIC DNA]</scope>
    <source>
        <strain evidence="2 3">ATCC 200175</strain>
    </source>
</reference>
<dbReference type="EMBL" id="KN819394">
    <property type="protein sequence ID" value="KIJ10867.1"/>
    <property type="molecule type" value="Genomic_DNA"/>
</dbReference>
<gene>
    <name evidence="2" type="ORF">PAXINDRAFT_16198</name>
</gene>
<evidence type="ECO:0000256" key="1">
    <source>
        <dbReference type="SAM" id="MobiDB-lite"/>
    </source>
</evidence>
<dbReference type="AlphaFoldDB" id="A0A0C9TSN4"/>
<accession>A0A0C9TSN4</accession>
<dbReference type="Proteomes" id="UP000053647">
    <property type="component" value="Unassembled WGS sequence"/>
</dbReference>
<feature type="region of interest" description="Disordered" evidence="1">
    <location>
        <begin position="85"/>
        <end position="133"/>
    </location>
</feature>
<reference evidence="3" key="2">
    <citation type="submission" date="2015-01" db="EMBL/GenBank/DDBJ databases">
        <title>Evolutionary Origins and Diversification of the Mycorrhizal Mutualists.</title>
        <authorList>
            <consortium name="DOE Joint Genome Institute"/>
            <consortium name="Mycorrhizal Genomics Consortium"/>
            <person name="Kohler A."/>
            <person name="Kuo A."/>
            <person name="Nagy L.G."/>
            <person name="Floudas D."/>
            <person name="Copeland A."/>
            <person name="Barry K.W."/>
            <person name="Cichocki N."/>
            <person name="Veneault-Fourrey C."/>
            <person name="LaButti K."/>
            <person name="Lindquist E.A."/>
            <person name="Lipzen A."/>
            <person name="Lundell T."/>
            <person name="Morin E."/>
            <person name="Murat C."/>
            <person name="Riley R."/>
            <person name="Ohm R."/>
            <person name="Sun H."/>
            <person name="Tunlid A."/>
            <person name="Henrissat B."/>
            <person name="Grigoriev I.V."/>
            <person name="Hibbett D.S."/>
            <person name="Martin F."/>
        </authorList>
    </citation>
    <scope>NUCLEOTIDE SEQUENCE [LARGE SCALE GENOMIC DNA]</scope>
    <source>
        <strain evidence="3">ATCC 200175</strain>
    </source>
</reference>
<proteinExistence type="predicted"/>